<gene>
    <name evidence="3" type="ORF">CFL01nite_14300</name>
    <name evidence="2" type="ORF">CFLV_03020</name>
</gene>
<dbReference type="EMBL" id="CP009246">
    <property type="protein sequence ID" value="APT86264.1"/>
    <property type="molecule type" value="Genomic_DNA"/>
</dbReference>
<proteinExistence type="predicted"/>
<keyword evidence="1" id="KW-1133">Transmembrane helix</keyword>
<accession>A0A1L7CK67</accession>
<keyword evidence="1" id="KW-0472">Membrane</keyword>
<dbReference type="EMBL" id="BJNB01000020">
    <property type="protein sequence ID" value="GEB97935.1"/>
    <property type="molecule type" value="Genomic_DNA"/>
</dbReference>
<evidence type="ECO:0000313" key="3">
    <source>
        <dbReference type="EMBL" id="GEB97935.1"/>
    </source>
</evidence>
<evidence type="ECO:0000313" key="4">
    <source>
        <dbReference type="Proteomes" id="UP000185479"/>
    </source>
</evidence>
<keyword evidence="4" id="KW-1185">Reference proteome</keyword>
<organism evidence="2 4">
    <name type="scientific">Corynebacterium flavescens</name>
    <dbReference type="NCBI Taxonomy" id="28028"/>
    <lineage>
        <taxon>Bacteria</taxon>
        <taxon>Bacillati</taxon>
        <taxon>Actinomycetota</taxon>
        <taxon>Actinomycetes</taxon>
        <taxon>Mycobacteriales</taxon>
        <taxon>Corynebacteriaceae</taxon>
        <taxon>Corynebacterium</taxon>
    </lineage>
</organism>
<dbReference type="Proteomes" id="UP000185479">
    <property type="component" value="Chromosome"/>
</dbReference>
<evidence type="ECO:0000313" key="5">
    <source>
        <dbReference type="Proteomes" id="UP000315353"/>
    </source>
</evidence>
<dbReference type="KEGG" id="cfc:CFLV_03020"/>
<name>A0A1L7CK67_CORFL</name>
<protein>
    <submittedName>
        <fullName evidence="2">Membrane protein</fullName>
    </submittedName>
</protein>
<reference evidence="3 5" key="2">
    <citation type="submission" date="2019-06" db="EMBL/GenBank/DDBJ databases">
        <title>Whole genome shotgun sequence of Corynebacterium flavescens NBRC 14136.</title>
        <authorList>
            <person name="Hosoyama A."/>
            <person name="Uohara A."/>
            <person name="Ohji S."/>
            <person name="Ichikawa N."/>
        </authorList>
    </citation>
    <scope>NUCLEOTIDE SEQUENCE [LARGE SCALE GENOMIC DNA]</scope>
    <source>
        <strain evidence="3 5">NBRC 14136</strain>
    </source>
</reference>
<evidence type="ECO:0000313" key="2">
    <source>
        <dbReference type="EMBL" id="APT86264.1"/>
    </source>
</evidence>
<reference evidence="2 4" key="1">
    <citation type="submission" date="2014-08" db="EMBL/GenBank/DDBJ databases">
        <title>Complete genome sequence of Corynebacterium flavescens OJ8(T)(=DSM 20296(T)), isolated from cheese.</title>
        <authorList>
            <person name="Ruckert C."/>
            <person name="Albersmeier A."/>
            <person name="Winkler A."/>
            <person name="Kalinowski J."/>
        </authorList>
    </citation>
    <scope>NUCLEOTIDE SEQUENCE [LARGE SCALE GENOMIC DNA]</scope>
    <source>
        <strain evidence="2 4">OJ8</strain>
    </source>
</reference>
<evidence type="ECO:0000256" key="1">
    <source>
        <dbReference type="SAM" id="Phobius"/>
    </source>
</evidence>
<dbReference type="STRING" id="28028.CFLV_03020"/>
<dbReference type="RefSeq" id="WP_075729261.1">
    <property type="nucleotide sequence ID" value="NZ_BJNB01000020.1"/>
</dbReference>
<dbReference type="AlphaFoldDB" id="A0A1L7CK67"/>
<dbReference type="GeneID" id="82879692"/>
<sequence>MGMMKMGQGEVIRADMTTPFRALIFPFLELILVTGLAWIAIGWCDTQGVDLALRNALVGVWAILAAWRFGVPLFKARRRRFIVTNQRVIARQGKKIDSIPLRDISGARRRRGGISLAIHGFERPLYFSDVPKAKKVEALLNEKPWY</sequence>
<feature type="transmembrane region" description="Helical" evidence="1">
    <location>
        <begin position="20"/>
        <end position="41"/>
    </location>
</feature>
<dbReference type="OrthoDB" id="4413216at2"/>
<dbReference type="Proteomes" id="UP000315353">
    <property type="component" value="Unassembled WGS sequence"/>
</dbReference>
<keyword evidence="1" id="KW-0812">Transmembrane</keyword>
<feature type="transmembrane region" description="Helical" evidence="1">
    <location>
        <begin position="53"/>
        <end position="71"/>
    </location>
</feature>